<dbReference type="AlphaFoldDB" id="A0A1H7TNT2"/>
<proteinExistence type="predicted"/>
<protein>
    <submittedName>
        <fullName evidence="1">Uncharacterized protein</fullName>
    </submittedName>
</protein>
<sequence length="50" mass="5828">MISEMNKGVLFRWENASKVVTAAENIYGLEILIIYIDNRINNHYEYHPSG</sequence>
<keyword evidence="2" id="KW-1185">Reference proteome</keyword>
<dbReference type="EMBL" id="FNZN01000006">
    <property type="protein sequence ID" value="SEL86353.1"/>
    <property type="molecule type" value="Genomic_DNA"/>
</dbReference>
<dbReference type="STRING" id="228957.SAMN04488008_10699"/>
<gene>
    <name evidence="1" type="ORF">SAMN04488008_10699</name>
</gene>
<dbReference type="Proteomes" id="UP000198990">
    <property type="component" value="Unassembled WGS sequence"/>
</dbReference>
<evidence type="ECO:0000313" key="1">
    <source>
        <dbReference type="EMBL" id="SEL86353.1"/>
    </source>
</evidence>
<evidence type="ECO:0000313" key="2">
    <source>
        <dbReference type="Proteomes" id="UP000198990"/>
    </source>
</evidence>
<reference evidence="2" key="1">
    <citation type="submission" date="2016-10" db="EMBL/GenBank/DDBJ databases">
        <authorList>
            <person name="Varghese N."/>
            <person name="Submissions S."/>
        </authorList>
    </citation>
    <scope>NUCLEOTIDE SEQUENCE [LARGE SCALE GENOMIC DNA]</scope>
    <source>
        <strain evidence="2">DSM 16471</strain>
    </source>
</reference>
<accession>A0A1H7TNT2</accession>
<organism evidence="1 2">
    <name type="scientific">Maribacter orientalis</name>
    <dbReference type="NCBI Taxonomy" id="228957"/>
    <lineage>
        <taxon>Bacteria</taxon>
        <taxon>Pseudomonadati</taxon>
        <taxon>Bacteroidota</taxon>
        <taxon>Flavobacteriia</taxon>
        <taxon>Flavobacteriales</taxon>
        <taxon>Flavobacteriaceae</taxon>
        <taxon>Maribacter</taxon>
    </lineage>
</organism>
<name>A0A1H7TNT2_9FLAO</name>